<dbReference type="AlphaFoldDB" id="A0AAC9J1E9"/>
<dbReference type="Pfam" id="PF03746">
    <property type="entry name" value="LamB_YcsF"/>
    <property type="match status" value="1"/>
</dbReference>
<keyword evidence="1" id="KW-0067">ATP-binding</keyword>
<comment type="subunit">
    <text evidence="1">Forms a complex composed of PxpA, PxpB and PxpC.</text>
</comment>
<comment type="similarity">
    <text evidence="1">Belongs to the LamB/PxpA family.</text>
</comment>
<sequence length="254" mass="27533">MGKYIDLNCDMGEGFGAYSFGVDEEIIKYISSANIACGGHAGDPHVMNKTVELAKAYNVCIGAHPGFPDLAGFGRRLIPYTNKEIYQMMVFQIGSIQAFCTVHQVNLNHVKPHGALYNMAANKRGAADAIARAIHDVDPQLILYGLAGSELVKAGHQIGLQVASEVFADRTYQADGKLTPRNRDGALIDDTETAAEQVRRMIDKGEVFSVTGEIIPIEADTVCVHGDGSNAVNFVKKLRQILKEQNIQIKGVSN</sequence>
<dbReference type="PANTHER" id="PTHR30292">
    <property type="entry name" value="UNCHARACTERIZED PROTEIN YBGL-RELATED"/>
    <property type="match status" value="1"/>
</dbReference>
<dbReference type="EMBL" id="JACWEZ010000006">
    <property type="protein sequence ID" value="MBD1223174.1"/>
    <property type="molecule type" value="Genomic_DNA"/>
</dbReference>
<gene>
    <name evidence="1" type="primary">pxpA</name>
    <name evidence="2" type="ORF">BME96_13610</name>
    <name evidence="3" type="ORF">IC602_11265</name>
</gene>
<dbReference type="Proteomes" id="UP000621631">
    <property type="component" value="Unassembled WGS sequence"/>
</dbReference>
<name>A0AAC9J1E9_VIRHA</name>
<evidence type="ECO:0000313" key="5">
    <source>
        <dbReference type="Proteomes" id="UP000621631"/>
    </source>
</evidence>
<dbReference type="Proteomes" id="UP000182945">
    <property type="component" value="Chromosome"/>
</dbReference>
<evidence type="ECO:0000313" key="4">
    <source>
        <dbReference type="Proteomes" id="UP000182945"/>
    </source>
</evidence>
<dbReference type="GeneID" id="71515444"/>
<evidence type="ECO:0000256" key="1">
    <source>
        <dbReference type="HAMAP-Rule" id="MF_00691"/>
    </source>
</evidence>
<dbReference type="RefSeq" id="WP_071649329.1">
    <property type="nucleotide sequence ID" value="NZ_CP017962.1"/>
</dbReference>
<dbReference type="GO" id="GO:0005975">
    <property type="term" value="P:carbohydrate metabolic process"/>
    <property type="evidence" value="ECO:0007669"/>
    <property type="project" value="InterPro"/>
</dbReference>
<dbReference type="Gene3D" id="3.20.20.370">
    <property type="entry name" value="Glycoside hydrolase/deacetylase"/>
    <property type="match status" value="1"/>
</dbReference>
<dbReference type="PANTHER" id="PTHR30292:SF0">
    <property type="entry name" value="5-OXOPROLINASE SUBUNIT A"/>
    <property type="match status" value="1"/>
</dbReference>
<evidence type="ECO:0000313" key="3">
    <source>
        <dbReference type="EMBL" id="MBD1223174.1"/>
    </source>
</evidence>
<keyword evidence="1" id="KW-0547">Nucleotide-binding</keyword>
<dbReference type="KEGG" id="vhl:BME96_13610"/>
<keyword evidence="1" id="KW-0378">Hydrolase</keyword>
<dbReference type="GO" id="GO:0005524">
    <property type="term" value="F:ATP binding"/>
    <property type="evidence" value="ECO:0007669"/>
    <property type="project" value="UniProtKB-UniRule"/>
</dbReference>
<comment type="function">
    <text evidence="1">Catalyzes the cleavage of 5-oxoproline to form L-glutamate coupled to the hydrolysis of ATP to ADP and inorganic phosphate.</text>
</comment>
<reference evidence="2 4" key="1">
    <citation type="submission" date="2016-11" db="EMBL/GenBank/DDBJ databases">
        <title>Complete genome sequencing of Virgibacillus halodenitrificans PDB-F2.</title>
        <authorList>
            <person name="Sun Z."/>
            <person name="Zhou Y."/>
            <person name="Li H."/>
        </authorList>
    </citation>
    <scope>NUCLEOTIDE SEQUENCE [LARGE SCALE GENOMIC DNA]</scope>
    <source>
        <strain evidence="2 4">PDB-F2</strain>
    </source>
</reference>
<dbReference type="EMBL" id="CP017962">
    <property type="protein sequence ID" value="APC49170.1"/>
    <property type="molecule type" value="Genomic_DNA"/>
</dbReference>
<protein>
    <recommendedName>
        <fullName evidence="1">5-oxoprolinase subunit A</fullName>
        <shortName evidence="1">5-OPase subunit A</shortName>
        <ecNumber evidence="1">3.5.2.9</ecNumber>
    </recommendedName>
    <alternativeName>
        <fullName evidence="1">5-oxoprolinase (ATP-hydrolyzing) subunit A</fullName>
    </alternativeName>
</protein>
<dbReference type="NCBIfam" id="NF003816">
    <property type="entry name" value="PRK05406.1-5"/>
    <property type="match status" value="1"/>
</dbReference>
<organism evidence="2 4">
    <name type="scientific">Virgibacillus halodenitrificans</name>
    <name type="common">Bacillus halodenitrificans</name>
    <dbReference type="NCBI Taxonomy" id="1482"/>
    <lineage>
        <taxon>Bacteria</taxon>
        <taxon>Bacillati</taxon>
        <taxon>Bacillota</taxon>
        <taxon>Bacilli</taxon>
        <taxon>Bacillales</taxon>
        <taxon>Bacillaceae</taxon>
        <taxon>Virgibacillus</taxon>
    </lineage>
</organism>
<dbReference type="HAMAP" id="MF_00691">
    <property type="entry name" value="PxpA"/>
    <property type="match status" value="1"/>
</dbReference>
<evidence type="ECO:0000313" key="2">
    <source>
        <dbReference type="EMBL" id="APC49170.1"/>
    </source>
</evidence>
<dbReference type="InterPro" id="IPR005501">
    <property type="entry name" value="LamB/YcsF/PxpA-like"/>
</dbReference>
<keyword evidence="5" id="KW-1185">Reference proteome</keyword>
<dbReference type="InterPro" id="IPR011330">
    <property type="entry name" value="Glyco_hydro/deAcase_b/a-brl"/>
</dbReference>
<proteinExistence type="inferred from homology"/>
<dbReference type="GO" id="GO:0017168">
    <property type="term" value="F:5-oxoprolinase (ATP-hydrolyzing) activity"/>
    <property type="evidence" value="ECO:0007669"/>
    <property type="project" value="UniProtKB-UniRule"/>
</dbReference>
<comment type="catalytic activity">
    <reaction evidence="1">
        <text>5-oxo-L-proline + ATP + 2 H2O = L-glutamate + ADP + phosphate + H(+)</text>
        <dbReference type="Rhea" id="RHEA:10348"/>
        <dbReference type="ChEBI" id="CHEBI:15377"/>
        <dbReference type="ChEBI" id="CHEBI:15378"/>
        <dbReference type="ChEBI" id="CHEBI:29985"/>
        <dbReference type="ChEBI" id="CHEBI:30616"/>
        <dbReference type="ChEBI" id="CHEBI:43474"/>
        <dbReference type="ChEBI" id="CHEBI:58402"/>
        <dbReference type="ChEBI" id="CHEBI:456216"/>
        <dbReference type="EC" id="3.5.2.9"/>
    </reaction>
</comment>
<dbReference type="CDD" id="cd10787">
    <property type="entry name" value="LamB_YcsF_like"/>
    <property type="match status" value="1"/>
</dbReference>
<accession>A0AAC9J1E9</accession>
<reference evidence="3 5" key="2">
    <citation type="submission" date="2020-09" db="EMBL/GenBank/DDBJ databases">
        <title>Draft Genome Sequences of Oil-Oxidizing Bacteria Halomonas titanicae, Marinobacter lutaoensis, and Virgibacillus halodenitrificans Isolated from Highly Saline Environments.</title>
        <authorList>
            <person name="Grouzdev D.S."/>
            <person name="Sokolova D.S."/>
            <person name="Semenova E.M."/>
            <person name="Borzenkov I.A."/>
            <person name="Bidzhieva S.K."/>
            <person name="Poltaraus A.B."/>
            <person name="Nazina T.N."/>
        </authorList>
    </citation>
    <scope>NUCLEOTIDE SEQUENCE [LARGE SCALE GENOMIC DNA]</scope>
    <source>
        <strain evidence="3 5">VKM B-3472D</strain>
    </source>
</reference>
<dbReference type="EC" id="3.5.2.9" evidence="1"/>
<dbReference type="SUPFAM" id="SSF88713">
    <property type="entry name" value="Glycoside hydrolase/deacetylase"/>
    <property type="match status" value="1"/>
</dbReference>
<dbReference type="NCBIfam" id="NF003814">
    <property type="entry name" value="PRK05406.1-3"/>
    <property type="match status" value="1"/>
</dbReference>